<feature type="region of interest" description="Disordered" evidence="6">
    <location>
        <begin position="327"/>
        <end position="420"/>
    </location>
</feature>
<comment type="caution">
    <text evidence="7">The sequence shown here is derived from an EMBL/GenBank/DDBJ whole genome shotgun (WGS) entry which is preliminary data.</text>
</comment>
<dbReference type="InterPro" id="IPR013324">
    <property type="entry name" value="RNA_pol_sigma_r3/r4-like"/>
</dbReference>
<dbReference type="Proteomes" id="UP001501509">
    <property type="component" value="Unassembled WGS sequence"/>
</dbReference>
<dbReference type="SUPFAM" id="SSF88946">
    <property type="entry name" value="Sigma2 domain of RNA polymerase sigma factors"/>
    <property type="match status" value="1"/>
</dbReference>
<evidence type="ECO:0000313" key="7">
    <source>
        <dbReference type="EMBL" id="GAA2599038.1"/>
    </source>
</evidence>
<protein>
    <recommendedName>
        <fullName evidence="9">Sigma-70 family RNA polymerase sigma factor</fullName>
    </recommendedName>
</protein>
<dbReference type="Gene3D" id="1.10.1740.10">
    <property type="match status" value="1"/>
</dbReference>
<feature type="compositionally biased region" description="Acidic residues" evidence="6">
    <location>
        <begin position="104"/>
        <end position="113"/>
    </location>
</feature>
<keyword evidence="3" id="KW-0731">Sigma factor</keyword>
<dbReference type="InterPro" id="IPR013325">
    <property type="entry name" value="RNA_pol_sigma_r2"/>
</dbReference>
<dbReference type="PANTHER" id="PTHR43133">
    <property type="entry name" value="RNA POLYMERASE ECF-TYPE SIGMA FACTO"/>
    <property type="match status" value="1"/>
</dbReference>
<dbReference type="InterPro" id="IPR036388">
    <property type="entry name" value="WH-like_DNA-bd_sf"/>
</dbReference>
<evidence type="ECO:0000313" key="8">
    <source>
        <dbReference type="Proteomes" id="UP001501509"/>
    </source>
</evidence>
<comment type="similarity">
    <text evidence="1">Belongs to the sigma-70 factor family. ECF subfamily.</text>
</comment>
<feature type="region of interest" description="Disordered" evidence="6">
    <location>
        <begin position="90"/>
        <end position="115"/>
    </location>
</feature>
<evidence type="ECO:0000256" key="6">
    <source>
        <dbReference type="SAM" id="MobiDB-lite"/>
    </source>
</evidence>
<organism evidence="7 8">
    <name type="scientific">Actinomadura fulvescens</name>
    <dbReference type="NCBI Taxonomy" id="46160"/>
    <lineage>
        <taxon>Bacteria</taxon>
        <taxon>Bacillati</taxon>
        <taxon>Actinomycetota</taxon>
        <taxon>Actinomycetes</taxon>
        <taxon>Streptosporangiales</taxon>
        <taxon>Thermomonosporaceae</taxon>
        <taxon>Actinomadura</taxon>
    </lineage>
</organism>
<evidence type="ECO:0008006" key="9">
    <source>
        <dbReference type="Google" id="ProtNLM"/>
    </source>
</evidence>
<evidence type="ECO:0000256" key="5">
    <source>
        <dbReference type="ARBA" id="ARBA00023163"/>
    </source>
</evidence>
<feature type="compositionally biased region" description="Pro residues" evidence="6">
    <location>
        <begin position="383"/>
        <end position="397"/>
    </location>
</feature>
<keyword evidence="4" id="KW-0238">DNA-binding</keyword>
<accession>A0ABP6C2G7</accession>
<feature type="compositionally biased region" description="Low complexity" evidence="6">
    <location>
        <begin position="356"/>
        <end position="382"/>
    </location>
</feature>
<dbReference type="RefSeq" id="WP_344542207.1">
    <property type="nucleotide sequence ID" value="NZ_BAAATD010000004.1"/>
</dbReference>
<keyword evidence="5" id="KW-0804">Transcription</keyword>
<feature type="compositionally biased region" description="Pro residues" evidence="6">
    <location>
        <begin position="344"/>
        <end position="355"/>
    </location>
</feature>
<evidence type="ECO:0000256" key="2">
    <source>
        <dbReference type="ARBA" id="ARBA00023015"/>
    </source>
</evidence>
<dbReference type="EMBL" id="BAAATD010000004">
    <property type="protein sequence ID" value="GAA2599038.1"/>
    <property type="molecule type" value="Genomic_DNA"/>
</dbReference>
<sequence length="497" mass="51789">MAGGSGPGQFDDPRLAGALRAGDVIALTEVYDTYAPFLFDYCHGLLRDRVEAAGALRNCLIAAREHVAGLHEPERLRGWLYAIARKESMRRRDEPNRHTGQEAPEAEDGDLSEEQLARRAERRALAHSALGALSGRQREAIDLSVRHELDAADMAGIFGLSLGETELLLAEAETDLEAALRAALIAQNHWEDCPSVSALTETWPLPPPIAQSLVRHVATCPTCGPRETPRLPADRLMAVLPIAAIPGDLRLDVLTAATSPDRADTRRGVAALLEPFDERGWPVPYQPGAVREREPARRKAPLLAIGAALAVIAMVAGALTVFSGGDSGANSAGPAPSTGQEPSSSPPDQTPPGETPLPTASSTSTTPSPSPTSTSPTPSTSPSVPPSTPPGRGAPPSEPRDRDTPPPPPPPRPGSLAVSGCHMGLDRSCAIRITALGGPVNWQVTGASGDLSAGGSGHLQTGQSIGVTVSRTNGLCWGRRSGTVSFAPGGAAQVSYC</sequence>
<dbReference type="PANTHER" id="PTHR43133:SF8">
    <property type="entry name" value="RNA POLYMERASE SIGMA FACTOR HI_1459-RELATED"/>
    <property type="match status" value="1"/>
</dbReference>
<proteinExistence type="inferred from homology"/>
<dbReference type="InterPro" id="IPR039425">
    <property type="entry name" value="RNA_pol_sigma-70-like"/>
</dbReference>
<name>A0ABP6C2G7_9ACTN</name>
<feature type="compositionally biased region" description="Basic and acidic residues" evidence="6">
    <location>
        <begin position="90"/>
        <end position="100"/>
    </location>
</feature>
<evidence type="ECO:0000256" key="4">
    <source>
        <dbReference type="ARBA" id="ARBA00023125"/>
    </source>
</evidence>
<reference evidence="8" key="1">
    <citation type="journal article" date="2019" name="Int. J. Syst. Evol. Microbiol.">
        <title>The Global Catalogue of Microorganisms (GCM) 10K type strain sequencing project: providing services to taxonomists for standard genome sequencing and annotation.</title>
        <authorList>
            <consortium name="The Broad Institute Genomics Platform"/>
            <consortium name="The Broad Institute Genome Sequencing Center for Infectious Disease"/>
            <person name="Wu L."/>
            <person name="Ma J."/>
        </authorList>
    </citation>
    <scope>NUCLEOTIDE SEQUENCE [LARGE SCALE GENOMIC DNA]</scope>
    <source>
        <strain evidence="8">JCM 6833</strain>
    </source>
</reference>
<keyword evidence="8" id="KW-1185">Reference proteome</keyword>
<evidence type="ECO:0000256" key="1">
    <source>
        <dbReference type="ARBA" id="ARBA00010641"/>
    </source>
</evidence>
<dbReference type="SUPFAM" id="SSF88659">
    <property type="entry name" value="Sigma3 and sigma4 domains of RNA polymerase sigma factors"/>
    <property type="match status" value="1"/>
</dbReference>
<keyword evidence="2" id="KW-0805">Transcription regulation</keyword>
<evidence type="ECO:0000256" key="3">
    <source>
        <dbReference type="ARBA" id="ARBA00023082"/>
    </source>
</evidence>
<gene>
    <name evidence="7" type="ORF">GCM10010411_35770</name>
</gene>
<dbReference type="Gene3D" id="1.10.10.10">
    <property type="entry name" value="Winged helix-like DNA-binding domain superfamily/Winged helix DNA-binding domain"/>
    <property type="match status" value="1"/>
</dbReference>